<organism evidence="3 4">
    <name type="scientific">Croceibacter atlanticus (strain ATCC BAA-628 / JCM 21780 / CIP 108009 / IAM 15332 / KCTC 12090 / HTCC2559)</name>
    <dbReference type="NCBI Taxonomy" id="216432"/>
    <lineage>
        <taxon>Bacteria</taxon>
        <taxon>Pseudomonadati</taxon>
        <taxon>Bacteroidota</taxon>
        <taxon>Flavobacteriia</taxon>
        <taxon>Flavobacteriales</taxon>
        <taxon>Flavobacteriaceae</taxon>
        <taxon>Croceibacter</taxon>
    </lineage>
</organism>
<keyword evidence="4" id="KW-1185">Reference proteome</keyword>
<evidence type="ECO:0000259" key="2">
    <source>
        <dbReference type="Pfam" id="PF17116"/>
    </source>
</evidence>
<dbReference type="EMBL" id="CP002046">
    <property type="protein sequence ID" value="EAP86792.1"/>
    <property type="molecule type" value="Genomic_DNA"/>
</dbReference>
<protein>
    <recommendedName>
        <fullName evidence="2">Type 9 secretion system plug protein N-terminal domain-containing protein</fullName>
    </recommendedName>
</protein>
<proteinExistence type="predicted"/>
<feature type="chain" id="PRO_5002660635" description="Type 9 secretion system plug protein N-terminal domain-containing protein" evidence="1">
    <location>
        <begin position="20"/>
        <end position="418"/>
    </location>
</feature>
<feature type="domain" description="Type 9 secretion system plug protein N-terminal" evidence="2">
    <location>
        <begin position="32"/>
        <end position="155"/>
    </location>
</feature>
<dbReference type="OrthoDB" id="1522602at2"/>
<evidence type="ECO:0000313" key="3">
    <source>
        <dbReference type="EMBL" id="EAP86792.1"/>
    </source>
</evidence>
<accession>A3UAF6</accession>
<keyword evidence="1" id="KW-0732">Signal</keyword>
<dbReference type="HOGENOM" id="CLU_049143_0_0_10"/>
<dbReference type="GeneID" id="89454149"/>
<reference evidence="3 4" key="1">
    <citation type="journal article" date="2010" name="J. Bacteriol.">
        <title>The complete genome sequence of Croceibacter atlanticus HTCC2559T.</title>
        <authorList>
            <person name="Oh H.M."/>
            <person name="Kang I."/>
            <person name="Ferriera S."/>
            <person name="Giovannoni S.J."/>
            <person name="Cho J.C."/>
        </authorList>
    </citation>
    <scope>NUCLEOTIDE SEQUENCE [LARGE SCALE GENOMIC DNA]</scope>
    <source>
        <strain evidence="4">ATCC BAA-628 / HTCC2559 / KCTC 12090</strain>
    </source>
</reference>
<name>A3UAF6_CROAH</name>
<feature type="signal peptide" evidence="1">
    <location>
        <begin position="1"/>
        <end position="19"/>
    </location>
</feature>
<dbReference type="InterPro" id="IPR031345">
    <property type="entry name" value="T9SS_Plug_N"/>
</dbReference>
<dbReference type="RefSeq" id="WP_013188173.1">
    <property type="nucleotide sequence ID" value="NC_014230.1"/>
</dbReference>
<dbReference type="Pfam" id="PF17116">
    <property type="entry name" value="T9SS_plug_1st"/>
    <property type="match status" value="1"/>
</dbReference>
<gene>
    <name evidence="3" type="ordered locus">CA2559_12168</name>
</gene>
<evidence type="ECO:0000313" key="4">
    <source>
        <dbReference type="Proteomes" id="UP000002297"/>
    </source>
</evidence>
<evidence type="ECO:0000256" key="1">
    <source>
        <dbReference type="SAM" id="SignalP"/>
    </source>
</evidence>
<dbReference type="eggNOG" id="ENOG502Z7QJ">
    <property type="taxonomic scope" value="Bacteria"/>
</dbReference>
<dbReference type="KEGG" id="cat:CA2559_12168"/>
<dbReference type="Proteomes" id="UP000002297">
    <property type="component" value="Chromosome"/>
</dbReference>
<dbReference type="AlphaFoldDB" id="A3UAF6"/>
<dbReference type="STRING" id="216432.CA2559_12168"/>
<sequence length="418" mass="49135">MINRLVLTLFIAISFSALAQNPEWETIPPDYIRTVNFKGSSSEFSGTPIIRLGERLTLEFDDIIGDEEDYYYVIDYYNFDWTPTTISKNEYLEGFDNVRLVTYENSFNALQLYSHYTLQIPNEDTKRIEKSGNYMLKIYNDSKELMFSRKFIVYENLATVKAQVKRMRDQEFINTKQSVHFSISSDQLLIKNPDIALKTLVIQNNDLNTAISNLRPQYNIGNEYVYRYDTESSFWASNEFLNFDNKDVRAATINIKRIEKRDIYHNFLYTDGMRAFEPYTYYPDINGSYRVRTLQGRDEDIEAEYVWMHFSLQCYEDLNGGQLHIYGNFNNYILDDTTKLTYNKERGVYENERLFKQGFYNYKYILLNPDGSINPGFISGNFDKTENEYTVLAYYRDIGGRFDRVIGIGSANSVNITN</sequence>